<dbReference type="Gene3D" id="3.40.50.300">
    <property type="entry name" value="P-loop containing nucleotide triphosphate hydrolases"/>
    <property type="match status" value="1"/>
</dbReference>
<evidence type="ECO:0000259" key="8">
    <source>
        <dbReference type="PROSITE" id="PS50901"/>
    </source>
</evidence>
<dbReference type="InterPro" id="IPR036390">
    <property type="entry name" value="WH_DNA-bd_sf"/>
</dbReference>
<dbReference type="Pfam" id="PF09397">
    <property type="entry name" value="FtsK_gamma"/>
    <property type="match status" value="1"/>
</dbReference>
<dbReference type="InterPro" id="IPR041027">
    <property type="entry name" value="FtsK_alpha"/>
</dbReference>
<dbReference type="PROSITE" id="PS50901">
    <property type="entry name" value="FTSK"/>
    <property type="match status" value="1"/>
</dbReference>
<dbReference type="SUPFAM" id="SSF52540">
    <property type="entry name" value="P-loop containing nucleoside triphosphate hydrolases"/>
    <property type="match status" value="1"/>
</dbReference>
<dbReference type="InterPro" id="IPR027417">
    <property type="entry name" value="P-loop_NTPase"/>
</dbReference>
<dbReference type="Proteomes" id="UP000014634">
    <property type="component" value="Unassembled WGS sequence"/>
</dbReference>
<keyword evidence="7" id="KW-0472">Membrane</keyword>
<dbReference type="InterPro" id="IPR036388">
    <property type="entry name" value="WH-like_DNA-bd_sf"/>
</dbReference>
<dbReference type="InterPro" id="IPR002543">
    <property type="entry name" value="FtsK_dom"/>
</dbReference>
<feature type="transmembrane region" description="Helical" evidence="7">
    <location>
        <begin position="12"/>
        <end position="33"/>
    </location>
</feature>
<dbReference type="SMART" id="SM00382">
    <property type="entry name" value="AAA"/>
    <property type="match status" value="1"/>
</dbReference>
<keyword evidence="4" id="KW-0238">DNA-binding</keyword>
<feature type="compositionally biased region" description="Acidic residues" evidence="6">
    <location>
        <begin position="158"/>
        <end position="175"/>
    </location>
</feature>
<sequence>MMGNRDSRFRVLAVILSVLFFCAGIILTLGIFLPVAGLAASHYALFAMGQRVFFVYGFSSFLIPLLFLYGAVLLLIPGWSRESKAILLGVPLYFVTAIIGEQLIYTFAPSVSIPTVRQFVTVSILICALLLVCFEIFLMLTLSEKLSGKRFSLHNSPEEDDVSENDEATGDDMDDATAPLSQLAPAVEKDSDSPEKDTADSSELPEATTKDAVSSSANTADDVMAAVREPDSISGSSTETEASVFTPSPAAENTEQHLPSDAGIDSIKENTSNTLHALTGKVAAIGVPELEDTQNEISQTAQQSTIESKDTETPNTEEELPLLEEVEEDVQPLPLSTPLSAVMDMQEKEAIRPVFDPSDPNNLFASLEEITAPVERIKQTDHSEAQSNPLLQEEEASPMPTVENVPTMADSPEAPTPVEEETLPPENDVPATAEEVADAVSQIDIIPEETISEQQSIAAAPPQAEPEMPLVFVNGVPLPNERSDLLDTMVVIDSEPHTNSKTIQEEQSTPSRTGDFVQNKTVLSEIAASIEPLQTETSIQEDEVANSATIDIQDTTAADTGGESIDVQIAEDDTETDIGADADIAIDGFDAQDEEAAADAEVAQDTDEEFLETIEQTVPVIPTKPVPPPPPRKKYAIPFDLLTNYPDGEYWIVDDATRRAALMLKSTFNEFKIDVSITGIRKGPVVTMFEMLPSPGIKLSKITNLQDNIALRLAASSVRIVAPIPGKHAVGIEVPNKKRSIVSFRELIETDLPEAAKMAIPVALGKDVTGNPQVLDLAQTPHLLIAGATGSGKSVCVNSIILSILYNRRPDEVKLILVDPKIVELKLYNDIAHLLTPVITEPKRAFQALQYALCEMERRYALLDNMGVRDIKTFNAKIKSEHIATETLPYIVIIIDEFADLMATSGKELEATVARLCAMSRAVGIHLVLATQRPSIDVITGLIKANIPSRIAFMVASKTDSRIILDEMGAEKLLGKGDMLYVSAARPFPTRIQGAFVSEQEVERVVACVKEYCEPEYIDEEIFVDDDDEPYDNAVFSDDNDPLYDQALEIVTFAGKASASYVQRKLKIGYNRAARLIEEMEARGIVGPANGSKAREIIRHV</sequence>
<feature type="compositionally biased region" description="Polar residues" evidence="6">
    <location>
        <begin position="233"/>
        <end position="257"/>
    </location>
</feature>
<evidence type="ECO:0000313" key="10">
    <source>
        <dbReference type="Proteomes" id="UP000014634"/>
    </source>
</evidence>
<reference evidence="9 10" key="1">
    <citation type="submission" date="2013-04" db="EMBL/GenBank/DDBJ databases">
        <title>The Genome Sequence of Treponema medium ATCC 700293.</title>
        <authorList>
            <consortium name="The Broad Institute Genomics Platform"/>
            <person name="Earl A."/>
            <person name="Ward D."/>
            <person name="Feldgarden M."/>
            <person name="Gevers D."/>
            <person name="Leonetti C."/>
            <person name="Blanton J.M."/>
            <person name="Dewhirst F.E."/>
            <person name="Izard J."/>
            <person name="Walker B."/>
            <person name="Young S."/>
            <person name="Zeng Q."/>
            <person name="Gargeya S."/>
            <person name="Fitzgerald M."/>
            <person name="Haas B."/>
            <person name="Abouelleil A."/>
            <person name="Allen A.W."/>
            <person name="Alvarado L."/>
            <person name="Arachchi H.M."/>
            <person name="Berlin A.M."/>
            <person name="Chapman S.B."/>
            <person name="Gainer-Dewar J."/>
            <person name="Goldberg J."/>
            <person name="Griggs A."/>
            <person name="Gujja S."/>
            <person name="Hansen M."/>
            <person name="Howarth C."/>
            <person name="Imamovic A."/>
            <person name="Ireland A."/>
            <person name="Larimer J."/>
            <person name="McCowan C."/>
            <person name="Murphy C."/>
            <person name="Pearson M."/>
            <person name="Poon T.W."/>
            <person name="Priest M."/>
            <person name="Roberts A."/>
            <person name="Saif S."/>
            <person name="Shea T."/>
            <person name="Sisk P."/>
            <person name="Sykes S."/>
            <person name="Wortman J."/>
            <person name="Nusbaum C."/>
            <person name="Birren B."/>
        </authorList>
    </citation>
    <scope>NUCLEOTIDE SEQUENCE [LARGE SCALE GENOMIC DNA]</scope>
    <source>
        <strain evidence="9 10">ATCC 700293</strain>
    </source>
</reference>
<organism evidence="9 10">
    <name type="scientific">Treponema medium ATCC 700293</name>
    <dbReference type="NCBI Taxonomy" id="1125700"/>
    <lineage>
        <taxon>Bacteria</taxon>
        <taxon>Pseudomonadati</taxon>
        <taxon>Spirochaetota</taxon>
        <taxon>Spirochaetia</taxon>
        <taxon>Spirochaetales</taxon>
        <taxon>Treponemataceae</taxon>
        <taxon>Treponema</taxon>
    </lineage>
</organism>
<dbReference type="EMBL" id="ATFE01000003">
    <property type="protein sequence ID" value="EPF29933.1"/>
    <property type="molecule type" value="Genomic_DNA"/>
</dbReference>
<dbReference type="GO" id="GO:0003677">
    <property type="term" value="F:DNA binding"/>
    <property type="evidence" value="ECO:0007669"/>
    <property type="project" value="UniProtKB-KW"/>
</dbReference>
<evidence type="ECO:0000256" key="7">
    <source>
        <dbReference type="SAM" id="Phobius"/>
    </source>
</evidence>
<accession>A0AA87TFU3</accession>
<feature type="transmembrane region" description="Helical" evidence="7">
    <location>
        <begin position="85"/>
        <end position="107"/>
    </location>
</feature>
<gene>
    <name evidence="9" type="ORF">HMPREF9195_00647</name>
</gene>
<dbReference type="CDD" id="cd01127">
    <property type="entry name" value="TrwB_TraG_TraD_VirD4"/>
    <property type="match status" value="1"/>
</dbReference>
<evidence type="ECO:0000256" key="2">
    <source>
        <dbReference type="ARBA" id="ARBA00022741"/>
    </source>
</evidence>
<keyword evidence="7" id="KW-0812">Transmembrane</keyword>
<dbReference type="InterPro" id="IPR018541">
    <property type="entry name" value="Ftsk_gamma"/>
</dbReference>
<dbReference type="PANTHER" id="PTHR22683:SF41">
    <property type="entry name" value="DNA TRANSLOCASE FTSK"/>
    <property type="match status" value="1"/>
</dbReference>
<keyword evidence="2 5" id="KW-0547">Nucleotide-binding</keyword>
<proteinExistence type="inferred from homology"/>
<feature type="domain" description="FtsK" evidence="8">
    <location>
        <begin position="770"/>
        <end position="962"/>
    </location>
</feature>
<dbReference type="SUPFAM" id="SSF46785">
    <property type="entry name" value="Winged helix' DNA-binding domain"/>
    <property type="match status" value="1"/>
</dbReference>
<dbReference type="Pfam" id="PF17854">
    <property type="entry name" value="FtsK_alpha"/>
    <property type="match status" value="1"/>
</dbReference>
<evidence type="ECO:0000256" key="6">
    <source>
        <dbReference type="SAM" id="MobiDB-lite"/>
    </source>
</evidence>
<evidence type="ECO:0000256" key="4">
    <source>
        <dbReference type="ARBA" id="ARBA00023125"/>
    </source>
</evidence>
<feature type="region of interest" description="Disordered" evidence="6">
    <location>
        <begin position="151"/>
        <end position="269"/>
    </location>
</feature>
<feature type="region of interest" description="Disordered" evidence="6">
    <location>
        <begin position="378"/>
        <end position="433"/>
    </location>
</feature>
<dbReference type="InterPro" id="IPR003593">
    <property type="entry name" value="AAA+_ATPase"/>
</dbReference>
<feature type="compositionally biased region" description="Basic and acidic residues" evidence="6">
    <location>
        <begin position="187"/>
        <end position="199"/>
    </location>
</feature>
<evidence type="ECO:0000256" key="3">
    <source>
        <dbReference type="ARBA" id="ARBA00022840"/>
    </source>
</evidence>
<dbReference type="AlphaFoldDB" id="A0AA87TFU3"/>
<feature type="compositionally biased region" description="Polar residues" evidence="6">
    <location>
        <begin position="295"/>
        <end position="306"/>
    </location>
</feature>
<evidence type="ECO:0000313" key="9">
    <source>
        <dbReference type="EMBL" id="EPF29933.1"/>
    </source>
</evidence>
<keyword evidence="7" id="KW-1133">Transmembrane helix</keyword>
<feature type="transmembrane region" description="Helical" evidence="7">
    <location>
        <begin position="53"/>
        <end position="76"/>
    </location>
</feature>
<comment type="caution">
    <text evidence="9">The sequence shown here is derived from an EMBL/GenBank/DDBJ whole genome shotgun (WGS) entry which is preliminary data.</text>
</comment>
<keyword evidence="3 5" id="KW-0067">ATP-binding</keyword>
<feature type="region of interest" description="Disordered" evidence="6">
    <location>
        <begin position="287"/>
        <end position="319"/>
    </location>
</feature>
<dbReference type="Gene3D" id="3.30.980.40">
    <property type="match status" value="1"/>
</dbReference>
<comment type="similarity">
    <text evidence="1">Belongs to the FtsK/SpoIIIE/SftA family.</text>
</comment>
<feature type="binding site" evidence="5">
    <location>
        <begin position="787"/>
        <end position="794"/>
    </location>
    <ligand>
        <name>ATP</name>
        <dbReference type="ChEBI" id="CHEBI:30616"/>
    </ligand>
</feature>
<dbReference type="GO" id="GO:0005524">
    <property type="term" value="F:ATP binding"/>
    <property type="evidence" value="ECO:0007669"/>
    <property type="project" value="UniProtKB-UniRule"/>
</dbReference>
<dbReference type="PANTHER" id="PTHR22683">
    <property type="entry name" value="SPORULATION PROTEIN RELATED"/>
    <property type="match status" value="1"/>
</dbReference>
<feature type="transmembrane region" description="Helical" evidence="7">
    <location>
        <begin position="119"/>
        <end position="142"/>
    </location>
</feature>
<name>A0AA87TFU3_TREMD</name>
<evidence type="ECO:0000256" key="1">
    <source>
        <dbReference type="ARBA" id="ARBA00006474"/>
    </source>
</evidence>
<evidence type="ECO:0000256" key="5">
    <source>
        <dbReference type="PROSITE-ProRule" id="PRU00289"/>
    </source>
</evidence>
<dbReference type="Pfam" id="PF01580">
    <property type="entry name" value="FtsK_SpoIIIE"/>
    <property type="match status" value="1"/>
</dbReference>
<dbReference type="SMART" id="SM00843">
    <property type="entry name" value="Ftsk_gamma"/>
    <property type="match status" value="1"/>
</dbReference>
<dbReference type="InterPro" id="IPR050206">
    <property type="entry name" value="FtsK/SpoIIIE/SftA"/>
</dbReference>
<protein>
    <submittedName>
        <fullName evidence="9">DNA translocase ftsK</fullName>
    </submittedName>
</protein>
<dbReference type="Gene3D" id="1.10.10.10">
    <property type="entry name" value="Winged helix-like DNA-binding domain superfamily/Winged helix DNA-binding domain"/>
    <property type="match status" value="1"/>
</dbReference>